<reference evidence="1" key="1">
    <citation type="submission" date="2014-11" db="EMBL/GenBank/DDBJ databases">
        <authorList>
            <person name="Amaro Gonzalez C."/>
        </authorList>
    </citation>
    <scope>NUCLEOTIDE SEQUENCE</scope>
</reference>
<reference evidence="1" key="2">
    <citation type="journal article" date="2015" name="Fish Shellfish Immunol.">
        <title>Early steps in the European eel (Anguilla anguilla)-Vibrio vulnificus interaction in the gills: Role of the RtxA13 toxin.</title>
        <authorList>
            <person name="Callol A."/>
            <person name="Pajuelo D."/>
            <person name="Ebbesson L."/>
            <person name="Teles M."/>
            <person name="MacKenzie S."/>
            <person name="Amaro C."/>
        </authorList>
    </citation>
    <scope>NUCLEOTIDE SEQUENCE</scope>
</reference>
<accession>A0A0E9S6R1</accession>
<protein>
    <submittedName>
        <fullName evidence="1">Uncharacterized protein</fullName>
    </submittedName>
</protein>
<evidence type="ECO:0000313" key="1">
    <source>
        <dbReference type="EMBL" id="JAH36882.1"/>
    </source>
</evidence>
<name>A0A0E9S6R1_ANGAN</name>
<organism evidence="1">
    <name type="scientific">Anguilla anguilla</name>
    <name type="common">European freshwater eel</name>
    <name type="synonym">Muraena anguilla</name>
    <dbReference type="NCBI Taxonomy" id="7936"/>
    <lineage>
        <taxon>Eukaryota</taxon>
        <taxon>Metazoa</taxon>
        <taxon>Chordata</taxon>
        <taxon>Craniata</taxon>
        <taxon>Vertebrata</taxon>
        <taxon>Euteleostomi</taxon>
        <taxon>Actinopterygii</taxon>
        <taxon>Neopterygii</taxon>
        <taxon>Teleostei</taxon>
        <taxon>Anguilliformes</taxon>
        <taxon>Anguillidae</taxon>
        <taxon>Anguilla</taxon>
    </lineage>
</organism>
<dbReference type="AlphaFoldDB" id="A0A0E9S6R1"/>
<sequence>MAVTCPFELQINSKERPPNCRLAHPMRSELSTLLKTGGGGTANKH</sequence>
<proteinExistence type="predicted"/>
<dbReference type="EMBL" id="GBXM01071695">
    <property type="protein sequence ID" value="JAH36882.1"/>
    <property type="molecule type" value="Transcribed_RNA"/>
</dbReference>